<keyword evidence="1" id="KW-1133">Transmembrane helix</keyword>
<evidence type="ECO:0000313" key="3">
    <source>
        <dbReference type="Proteomes" id="UP000507470"/>
    </source>
</evidence>
<dbReference type="AlphaFoldDB" id="A0A6J8BRT5"/>
<feature type="transmembrane region" description="Helical" evidence="1">
    <location>
        <begin position="51"/>
        <end position="73"/>
    </location>
</feature>
<sequence length="226" mass="26192">MDSHPHHTLIEIIQLLRNYNLLLNSTLMKRLDNTLHSIMVSITGFQHEERFIYVGSSGLLVIVVFILITYICFKKKRRKIELDTANPKERDQCSNLDKHLVHGMKDETNTDENDYDEIDDSFLSDIKMSRDDKYDLDSVEDGERSQSIEENINGVEIDVHQYKSMKNEEEISTTSDENLRDSGYLHPYQPFVTNLTEVKHEYIGIKHLHTGCTGTQTKGRQGDNDE</sequence>
<proteinExistence type="predicted"/>
<keyword evidence="1" id="KW-0472">Membrane</keyword>
<reference evidence="2 3" key="1">
    <citation type="submission" date="2020-06" db="EMBL/GenBank/DDBJ databases">
        <authorList>
            <person name="Li R."/>
            <person name="Bekaert M."/>
        </authorList>
    </citation>
    <scope>NUCLEOTIDE SEQUENCE [LARGE SCALE GENOMIC DNA]</scope>
    <source>
        <strain evidence="3">wild</strain>
    </source>
</reference>
<keyword evidence="1" id="KW-0812">Transmembrane</keyword>
<dbReference type="Proteomes" id="UP000507470">
    <property type="component" value="Unassembled WGS sequence"/>
</dbReference>
<accession>A0A6J8BRT5</accession>
<protein>
    <submittedName>
        <fullName evidence="2">Uncharacterized protein</fullName>
    </submittedName>
</protein>
<evidence type="ECO:0000256" key="1">
    <source>
        <dbReference type="SAM" id="Phobius"/>
    </source>
</evidence>
<gene>
    <name evidence="2" type="ORF">MCOR_21759</name>
</gene>
<organism evidence="2 3">
    <name type="scientific">Mytilus coruscus</name>
    <name type="common">Sea mussel</name>
    <dbReference type="NCBI Taxonomy" id="42192"/>
    <lineage>
        <taxon>Eukaryota</taxon>
        <taxon>Metazoa</taxon>
        <taxon>Spiralia</taxon>
        <taxon>Lophotrochozoa</taxon>
        <taxon>Mollusca</taxon>
        <taxon>Bivalvia</taxon>
        <taxon>Autobranchia</taxon>
        <taxon>Pteriomorphia</taxon>
        <taxon>Mytilida</taxon>
        <taxon>Mytiloidea</taxon>
        <taxon>Mytilidae</taxon>
        <taxon>Mytilinae</taxon>
        <taxon>Mytilus</taxon>
    </lineage>
</organism>
<name>A0A6J8BRT5_MYTCO</name>
<evidence type="ECO:0000313" key="2">
    <source>
        <dbReference type="EMBL" id="CAC5386302.1"/>
    </source>
</evidence>
<dbReference type="EMBL" id="CACVKT020003854">
    <property type="protein sequence ID" value="CAC5386302.1"/>
    <property type="molecule type" value="Genomic_DNA"/>
</dbReference>
<keyword evidence="3" id="KW-1185">Reference proteome</keyword>